<reference evidence="1" key="1">
    <citation type="submission" date="2020-06" db="EMBL/GenBank/DDBJ databases">
        <title>Draft genome of Bugula neritina, a colonial animal packing powerful symbionts and potential medicines.</title>
        <authorList>
            <person name="Rayko M."/>
        </authorList>
    </citation>
    <scope>NUCLEOTIDE SEQUENCE [LARGE SCALE GENOMIC DNA]</scope>
    <source>
        <strain evidence="1">Kwan_BN1</strain>
    </source>
</reference>
<dbReference type="EMBL" id="VXIV02002695">
    <property type="protein sequence ID" value="KAF6023578.1"/>
    <property type="molecule type" value="Genomic_DNA"/>
</dbReference>
<protein>
    <submittedName>
        <fullName evidence="1">Uncharacterized protein</fullName>
    </submittedName>
</protein>
<keyword evidence="2" id="KW-1185">Reference proteome</keyword>
<evidence type="ECO:0000313" key="1">
    <source>
        <dbReference type="EMBL" id="KAF6023578.1"/>
    </source>
</evidence>
<dbReference type="AlphaFoldDB" id="A0A7J7JDX5"/>
<gene>
    <name evidence="1" type="ORF">EB796_018116</name>
</gene>
<proteinExistence type="predicted"/>
<sequence length="85" mass="9756">MSNSLYDRLCSVFHSSRRTVISPGRRRGQKRCDLHRLHPAVHELMEWLNRSSVQPSARAPVLARSTQPGQLELSVWCVRDQCVVC</sequence>
<name>A0A7J7JDX5_BUGNE</name>
<evidence type="ECO:0000313" key="2">
    <source>
        <dbReference type="Proteomes" id="UP000593567"/>
    </source>
</evidence>
<comment type="caution">
    <text evidence="1">The sequence shown here is derived from an EMBL/GenBank/DDBJ whole genome shotgun (WGS) entry which is preliminary data.</text>
</comment>
<dbReference type="Proteomes" id="UP000593567">
    <property type="component" value="Unassembled WGS sequence"/>
</dbReference>
<accession>A0A7J7JDX5</accession>
<organism evidence="1 2">
    <name type="scientific">Bugula neritina</name>
    <name type="common">Brown bryozoan</name>
    <name type="synonym">Sertularia neritina</name>
    <dbReference type="NCBI Taxonomy" id="10212"/>
    <lineage>
        <taxon>Eukaryota</taxon>
        <taxon>Metazoa</taxon>
        <taxon>Spiralia</taxon>
        <taxon>Lophotrochozoa</taxon>
        <taxon>Bryozoa</taxon>
        <taxon>Gymnolaemata</taxon>
        <taxon>Cheilostomatida</taxon>
        <taxon>Flustrina</taxon>
        <taxon>Buguloidea</taxon>
        <taxon>Bugulidae</taxon>
        <taxon>Bugula</taxon>
    </lineage>
</organism>